<evidence type="ECO:0000313" key="3">
    <source>
        <dbReference type="EnsemblMetazoa" id="SCAU013946-PF"/>
    </source>
</evidence>
<sequence>MNILWSLCLIAFVLNHFNEALPLRHIKRNNSSMELNHNDISKDFVLIHNSKDNRKAKDNDTMMELACETSKDNQNLKDNGNPQTFIYNLGLFSDFPFEFMKRESNVAKGNSKNSHFALITNHNEVNSQNNNNELSALEISNPIGMSKLLGTHIVRPLTSDAWKSLLSFDHIKSYADMLVDNDKTATNNSEPKHAHGTKSKRTKPTIQYLVKNN</sequence>
<accession>A0A1I8Q4Y3</accession>
<evidence type="ECO:0000313" key="4">
    <source>
        <dbReference type="Proteomes" id="UP000095300"/>
    </source>
</evidence>
<dbReference type="AlphaFoldDB" id="A0A1I8Q4Y3"/>
<keyword evidence="2" id="KW-0732">Signal</keyword>
<name>A0A1I8Q4Y3_STOCA</name>
<evidence type="ECO:0000256" key="2">
    <source>
        <dbReference type="SAM" id="SignalP"/>
    </source>
</evidence>
<dbReference type="Proteomes" id="UP000095300">
    <property type="component" value="Unassembled WGS sequence"/>
</dbReference>
<dbReference type="VEuPathDB" id="VectorBase:SCAU013946"/>
<proteinExistence type="predicted"/>
<feature type="chain" id="PRO_5009327703" description="FAS1 domain-containing protein" evidence="2">
    <location>
        <begin position="21"/>
        <end position="213"/>
    </location>
</feature>
<dbReference type="EnsemblMetazoa" id="SCAU013946-RF">
    <property type="protein sequence ID" value="SCAU013946-PF"/>
    <property type="gene ID" value="SCAU013946"/>
</dbReference>
<reference evidence="3" key="1">
    <citation type="submission" date="2020-05" db="UniProtKB">
        <authorList>
            <consortium name="EnsemblMetazoa"/>
        </authorList>
    </citation>
    <scope>IDENTIFICATION</scope>
    <source>
        <strain evidence="3">USDA</strain>
    </source>
</reference>
<evidence type="ECO:0008006" key="5">
    <source>
        <dbReference type="Google" id="ProtNLM"/>
    </source>
</evidence>
<feature type="signal peptide" evidence="2">
    <location>
        <begin position="1"/>
        <end position="20"/>
    </location>
</feature>
<evidence type="ECO:0000256" key="1">
    <source>
        <dbReference type="SAM" id="MobiDB-lite"/>
    </source>
</evidence>
<feature type="compositionally biased region" description="Basic residues" evidence="1">
    <location>
        <begin position="194"/>
        <end position="203"/>
    </location>
</feature>
<keyword evidence="4" id="KW-1185">Reference proteome</keyword>
<organism evidence="3 4">
    <name type="scientific">Stomoxys calcitrans</name>
    <name type="common">Stable fly</name>
    <name type="synonym">Conops calcitrans</name>
    <dbReference type="NCBI Taxonomy" id="35570"/>
    <lineage>
        <taxon>Eukaryota</taxon>
        <taxon>Metazoa</taxon>
        <taxon>Ecdysozoa</taxon>
        <taxon>Arthropoda</taxon>
        <taxon>Hexapoda</taxon>
        <taxon>Insecta</taxon>
        <taxon>Pterygota</taxon>
        <taxon>Neoptera</taxon>
        <taxon>Endopterygota</taxon>
        <taxon>Diptera</taxon>
        <taxon>Brachycera</taxon>
        <taxon>Muscomorpha</taxon>
        <taxon>Muscoidea</taxon>
        <taxon>Muscidae</taxon>
        <taxon>Stomoxys</taxon>
    </lineage>
</organism>
<gene>
    <name evidence="3" type="primary">106081190</name>
</gene>
<feature type="region of interest" description="Disordered" evidence="1">
    <location>
        <begin position="184"/>
        <end position="204"/>
    </location>
</feature>
<protein>
    <recommendedName>
        <fullName evidence="5">FAS1 domain-containing protein</fullName>
    </recommendedName>
</protein>